<dbReference type="EMBL" id="UYRU01062903">
    <property type="protein sequence ID" value="VDN15559.1"/>
    <property type="molecule type" value="Genomic_DNA"/>
</dbReference>
<evidence type="ECO:0000256" key="1">
    <source>
        <dbReference type="SAM" id="Phobius"/>
    </source>
</evidence>
<keyword evidence="1" id="KW-1133">Transmembrane helix</keyword>
<feature type="transmembrane region" description="Helical" evidence="1">
    <location>
        <begin position="59"/>
        <end position="83"/>
    </location>
</feature>
<accession>A0A3P7P4Z9</accession>
<feature type="transmembrane region" description="Helical" evidence="1">
    <location>
        <begin position="12"/>
        <end position="38"/>
    </location>
</feature>
<evidence type="ECO:0000313" key="2">
    <source>
        <dbReference type="EMBL" id="VDN15559.1"/>
    </source>
</evidence>
<protein>
    <submittedName>
        <fullName evidence="2">Uncharacterized protein</fullName>
    </submittedName>
</protein>
<sequence>MVSIHTSKGPTLAVSVLAFSILKMLSLSSILLAVVIVMRNYEDLLKMVQQMRSEEVKHPVLNTVLPIVFICCSVGIILLAYFFFDIMVYVFITLFVIAGASSMAGVFSTFLFNCAPGL</sequence>
<feature type="transmembrane region" description="Helical" evidence="1">
    <location>
        <begin position="89"/>
        <end position="112"/>
    </location>
</feature>
<dbReference type="AlphaFoldDB" id="A0A3P7P4Z9"/>
<dbReference type="Proteomes" id="UP000281553">
    <property type="component" value="Unassembled WGS sequence"/>
</dbReference>
<keyword evidence="3" id="KW-1185">Reference proteome</keyword>
<name>A0A3P7P4Z9_DIBLA</name>
<keyword evidence="1" id="KW-0812">Transmembrane</keyword>
<dbReference type="OrthoDB" id="29661at2759"/>
<evidence type="ECO:0000313" key="3">
    <source>
        <dbReference type="Proteomes" id="UP000281553"/>
    </source>
</evidence>
<proteinExistence type="predicted"/>
<gene>
    <name evidence="2" type="ORF">DILT_LOCUS11390</name>
</gene>
<keyword evidence="1" id="KW-0472">Membrane</keyword>
<organism evidence="2 3">
    <name type="scientific">Dibothriocephalus latus</name>
    <name type="common">Fish tapeworm</name>
    <name type="synonym">Diphyllobothrium latum</name>
    <dbReference type="NCBI Taxonomy" id="60516"/>
    <lineage>
        <taxon>Eukaryota</taxon>
        <taxon>Metazoa</taxon>
        <taxon>Spiralia</taxon>
        <taxon>Lophotrochozoa</taxon>
        <taxon>Platyhelminthes</taxon>
        <taxon>Cestoda</taxon>
        <taxon>Eucestoda</taxon>
        <taxon>Diphyllobothriidea</taxon>
        <taxon>Diphyllobothriidae</taxon>
        <taxon>Dibothriocephalus</taxon>
    </lineage>
</organism>
<reference evidence="2 3" key="1">
    <citation type="submission" date="2018-11" db="EMBL/GenBank/DDBJ databases">
        <authorList>
            <consortium name="Pathogen Informatics"/>
        </authorList>
    </citation>
    <scope>NUCLEOTIDE SEQUENCE [LARGE SCALE GENOMIC DNA]</scope>
</reference>